<dbReference type="PROSITE" id="PS00194">
    <property type="entry name" value="THIOREDOXIN_1"/>
    <property type="match status" value="1"/>
</dbReference>
<protein>
    <submittedName>
        <fullName evidence="6">TlpA family protein disulfide reductase</fullName>
    </submittedName>
</protein>
<comment type="caution">
    <text evidence="6">The sequence shown here is derived from an EMBL/GenBank/DDBJ whole genome shotgun (WGS) entry which is preliminary data.</text>
</comment>
<dbReference type="Proteomes" id="UP000261828">
    <property type="component" value="Unassembled WGS sequence"/>
</dbReference>
<dbReference type="GO" id="GO:0017004">
    <property type="term" value="P:cytochrome complex assembly"/>
    <property type="evidence" value="ECO:0007669"/>
    <property type="project" value="UniProtKB-KW"/>
</dbReference>
<dbReference type="PROSITE" id="PS51352">
    <property type="entry name" value="THIOREDOXIN_2"/>
    <property type="match status" value="1"/>
</dbReference>
<evidence type="ECO:0000256" key="4">
    <source>
        <dbReference type="SAM" id="Phobius"/>
    </source>
</evidence>
<dbReference type="Gene3D" id="3.40.30.10">
    <property type="entry name" value="Glutaredoxin"/>
    <property type="match status" value="1"/>
</dbReference>
<comment type="subcellular location">
    <subcellularLocation>
        <location evidence="1">Cell envelope</location>
    </subcellularLocation>
</comment>
<dbReference type="InterPro" id="IPR013740">
    <property type="entry name" value="Redoxin"/>
</dbReference>
<name>A0A371JL09_9FLAO</name>
<feature type="transmembrane region" description="Helical" evidence="4">
    <location>
        <begin position="12"/>
        <end position="35"/>
    </location>
</feature>
<dbReference type="Pfam" id="PF08534">
    <property type="entry name" value="Redoxin"/>
    <property type="match status" value="1"/>
</dbReference>
<dbReference type="CDD" id="cd02966">
    <property type="entry name" value="TlpA_like_family"/>
    <property type="match status" value="1"/>
</dbReference>
<dbReference type="InterPro" id="IPR017937">
    <property type="entry name" value="Thioredoxin_CS"/>
</dbReference>
<dbReference type="AlphaFoldDB" id="A0A371JL09"/>
<evidence type="ECO:0000313" key="6">
    <source>
        <dbReference type="EMBL" id="RDY57632.1"/>
    </source>
</evidence>
<keyword evidence="7" id="KW-1185">Reference proteome</keyword>
<sequence length="188" mass="21150">MGLKLSKEQISNVVWILAIALIVFTPVGFHLRVWVGKIFATSASVVNVEEQETLEDYDWILVDSNGQRFNFESNKGEVILLNFWATWCPPCVAEMPSLAKLHADYGDKVVFAFVANDHVDKVSSFLQKKDYQLPVFFEASNTPDLLEHKSIPTTYVLSRSGKIVVEESGVANWNSQATRDLLDKLIAE</sequence>
<keyword evidence="3" id="KW-0676">Redox-active center</keyword>
<evidence type="ECO:0000259" key="5">
    <source>
        <dbReference type="PROSITE" id="PS51352"/>
    </source>
</evidence>
<dbReference type="PANTHER" id="PTHR42852">
    <property type="entry name" value="THIOL:DISULFIDE INTERCHANGE PROTEIN DSBE"/>
    <property type="match status" value="1"/>
</dbReference>
<evidence type="ECO:0000256" key="1">
    <source>
        <dbReference type="ARBA" id="ARBA00004196"/>
    </source>
</evidence>
<accession>A0A371JL09</accession>
<dbReference type="InterPro" id="IPR050553">
    <property type="entry name" value="Thioredoxin_ResA/DsbE_sf"/>
</dbReference>
<gene>
    <name evidence="6" type="ORF">DX873_18095</name>
</gene>
<dbReference type="GO" id="GO:0016491">
    <property type="term" value="F:oxidoreductase activity"/>
    <property type="evidence" value="ECO:0007669"/>
    <property type="project" value="InterPro"/>
</dbReference>
<keyword evidence="4" id="KW-0472">Membrane</keyword>
<dbReference type="GO" id="GO:0030313">
    <property type="term" value="C:cell envelope"/>
    <property type="evidence" value="ECO:0007669"/>
    <property type="project" value="UniProtKB-SubCell"/>
</dbReference>
<dbReference type="EMBL" id="QTJX01000008">
    <property type="protein sequence ID" value="RDY57632.1"/>
    <property type="molecule type" value="Genomic_DNA"/>
</dbReference>
<keyword evidence="4" id="KW-0812">Transmembrane</keyword>
<dbReference type="OrthoDB" id="9815205at2"/>
<organism evidence="6 7">
    <name type="scientific">Flagellimonas nanhaiensis</name>
    <dbReference type="NCBI Taxonomy" id="2292706"/>
    <lineage>
        <taxon>Bacteria</taxon>
        <taxon>Pseudomonadati</taxon>
        <taxon>Bacteroidota</taxon>
        <taxon>Flavobacteriia</taxon>
        <taxon>Flavobacteriales</taxon>
        <taxon>Flavobacteriaceae</taxon>
        <taxon>Flagellimonas</taxon>
    </lineage>
</organism>
<reference evidence="6 7" key="1">
    <citation type="submission" date="2018-08" db="EMBL/GenBank/DDBJ databases">
        <title>Muricauda nanhaiensis sp. nov., isolated from seawater of the South China Sea.</title>
        <authorList>
            <person name="Dang Y."/>
        </authorList>
    </citation>
    <scope>NUCLEOTIDE SEQUENCE [LARGE SCALE GENOMIC DNA]</scope>
    <source>
        <strain evidence="6 7">SM1704</strain>
    </source>
</reference>
<keyword evidence="4" id="KW-1133">Transmembrane helix</keyword>
<evidence type="ECO:0000256" key="3">
    <source>
        <dbReference type="ARBA" id="ARBA00023284"/>
    </source>
</evidence>
<proteinExistence type="predicted"/>
<evidence type="ECO:0000256" key="2">
    <source>
        <dbReference type="ARBA" id="ARBA00022748"/>
    </source>
</evidence>
<dbReference type="SUPFAM" id="SSF52833">
    <property type="entry name" value="Thioredoxin-like"/>
    <property type="match status" value="1"/>
</dbReference>
<dbReference type="RefSeq" id="WP_116185904.1">
    <property type="nucleotide sequence ID" value="NZ_QTJX01000008.1"/>
</dbReference>
<dbReference type="PANTHER" id="PTHR42852:SF17">
    <property type="entry name" value="THIOREDOXIN-LIKE PROTEIN HI_1115"/>
    <property type="match status" value="1"/>
</dbReference>
<dbReference type="InterPro" id="IPR036249">
    <property type="entry name" value="Thioredoxin-like_sf"/>
</dbReference>
<evidence type="ECO:0000313" key="7">
    <source>
        <dbReference type="Proteomes" id="UP000261828"/>
    </source>
</evidence>
<dbReference type="InterPro" id="IPR013766">
    <property type="entry name" value="Thioredoxin_domain"/>
</dbReference>
<feature type="domain" description="Thioredoxin" evidence="5">
    <location>
        <begin position="48"/>
        <end position="187"/>
    </location>
</feature>
<keyword evidence="2" id="KW-0201">Cytochrome c-type biogenesis</keyword>